<keyword evidence="4" id="KW-1185">Reference proteome</keyword>
<sequence>MQTLLHSTRRLAIAGAFAAAPLVAAVVLAHPGEPASVAQCAAGEESDVYTGQCVPYLVPNSPAGGCPAGVSGAECNVQSQPVSNPPDVRGDQPAEPDQSLIGVSTPDY</sequence>
<evidence type="ECO:0000313" key="3">
    <source>
        <dbReference type="EMBL" id="BBX00821.1"/>
    </source>
</evidence>
<dbReference type="KEGG" id="mmor:MMOR_17570"/>
<reference evidence="3 4" key="1">
    <citation type="journal article" date="2019" name="Emerg. Microbes Infect.">
        <title>Comprehensive subspecies identification of 175 nontuberculous mycobacteria species based on 7547 genomic profiles.</title>
        <authorList>
            <person name="Matsumoto Y."/>
            <person name="Kinjo T."/>
            <person name="Motooka D."/>
            <person name="Nabeya D."/>
            <person name="Jung N."/>
            <person name="Uechi K."/>
            <person name="Horii T."/>
            <person name="Iida T."/>
            <person name="Fujita J."/>
            <person name="Nakamura S."/>
        </authorList>
    </citation>
    <scope>NUCLEOTIDE SEQUENCE [LARGE SCALE GENOMIC DNA]</scope>
    <source>
        <strain evidence="3 4">JCM 6375</strain>
    </source>
</reference>
<feature type="signal peptide" evidence="2">
    <location>
        <begin position="1"/>
        <end position="29"/>
    </location>
</feature>
<dbReference type="Proteomes" id="UP000466681">
    <property type="component" value="Chromosome"/>
</dbReference>
<name>A0AAD1H9R7_9MYCO</name>
<evidence type="ECO:0000256" key="2">
    <source>
        <dbReference type="SAM" id="SignalP"/>
    </source>
</evidence>
<feature type="region of interest" description="Disordered" evidence="1">
    <location>
        <begin position="77"/>
        <end position="108"/>
    </location>
</feature>
<evidence type="ECO:0000313" key="4">
    <source>
        <dbReference type="Proteomes" id="UP000466681"/>
    </source>
</evidence>
<dbReference type="RefSeq" id="WP_083148914.1">
    <property type="nucleotide sequence ID" value="NZ_AP022560.1"/>
</dbReference>
<proteinExistence type="predicted"/>
<protein>
    <recommendedName>
        <fullName evidence="5">Intersectin-EH binding protein Ibp1</fullName>
    </recommendedName>
</protein>
<accession>A0AAD1H9R7</accession>
<feature type="chain" id="PRO_5041994112" description="Intersectin-EH binding protein Ibp1" evidence="2">
    <location>
        <begin position="30"/>
        <end position="108"/>
    </location>
</feature>
<organism evidence="3 4">
    <name type="scientific">Mycolicibacterium moriokaense</name>
    <dbReference type="NCBI Taxonomy" id="39691"/>
    <lineage>
        <taxon>Bacteria</taxon>
        <taxon>Bacillati</taxon>
        <taxon>Actinomycetota</taxon>
        <taxon>Actinomycetes</taxon>
        <taxon>Mycobacteriales</taxon>
        <taxon>Mycobacteriaceae</taxon>
        <taxon>Mycolicibacterium</taxon>
    </lineage>
</organism>
<dbReference type="AlphaFoldDB" id="A0AAD1H9R7"/>
<evidence type="ECO:0008006" key="5">
    <source>
        <dbReference type="Google" id="ProtNLM"/>
    </source>
</evidence>
<gene>
    <name evidence="3" type="ORF">MMOR_17570</name>
</gene>
<evidence type="ECO:0000256" key="1">
    <source>
        <dbReference type="SAM" id="MobiDB-lite"/>
    </source>
</evidence>
<keyword evidence="2" id="KW-0732">Signal</keyword>
<dbReference type="EMBL" id="AP022560">
    <property type="protein sequence ID" value="BBX00821.1"/>
    <property type="molecule type" value="Genomic_DNA"/>
</dbReference>